<sequence>MAGEIACADLAAPSPITGDVGDRASSLQFVAGFRRPIRHLVENAVEITHRTTFGAPREKLGRRFGSINRHHGDQT</sequence>
<dbReference type="AlphaFoldDB" id="A0A0N9V689"/>
<name>A0A0N9V689_SPHMC</name>
<geneLocation type="plasmid" evidence="1 2">
    <name>3</name>
</geneLocation>
<protein>
    <submittedName>
        <fullName evidence="1">Uncharacterized protein</fullName>
    </submittedName>
</protein>
<dbReference type="EMBL" id="CP012703">
    <property type="protein sequence ID" value="ALH83272.1"/>
    <property type="molecule type" value="Genomic_DNA"/>
</dbReference>
<keyword evidence="1" id="KW-0614">Plasmid</keyword>
<dbReference type="Proteomes" id="UP000058074">
    <property type="component" value="Plasmid 3"/>
</dbReference>
<proteinExistence type="predicted"/>
<evidence type="ECO:0000313" key="1">
    <source>
        <dbReference type="EMBL" id="ALH83272.1"/>
    </source>
</evidence>
<dbReference type="OrthoDB" id="7473876at2"/>
<dbReference type="RefSeq" id="WP_008831326.1">
    <property type="nucleotide sequence ID" value="NZ_CP012703.1"/>
</dbReference>
<gene>
    <name evidence="1" type="ORF">AN936_25060</name>
</gene>
<reference evidence="1 2" key="1">
    <citation type="journal article" date="2015" name="Genome Announc.">
        <title>Complete Genome Sequence of Polypropylene Glycol- and Polyethylene Glycol-Degrading Sphingopyxis macrogoltabida Strain EY-1.</title>
        <authorList>
            <person name="Ohtsubo Y."/>
            <person name="Nagata Y."/>
            <person name="Numata M."/>
            <person name="Tsuchikane K."/>
            <person name="Hosoyama A."/>
            <person name="Yamazoe A."/>
            <person name="Tsuda M."/>
            <person name="Fujita N."/>
            <person name="Kawai F."/>
        </authorList>
    </citation>
    <scope>NUCLEOTIDE SEQUENCE [LARGE SCALE GENOMIC DNA]</scope>
    <source>
        <strain evidence="1 2">EY-1</strain>
        <plasmid evidence="1">3</plasmid>
    </source>
</reference>
<evidence type="ECO:0000313" key="2">
    <source>
        <dbReference type="Proteomes" id="UP000058074"/>
    </source>
</evidence>
<accession>A0A0N9V689</accession>
<organism evidence="1 2">
    <name type="scientific">Sphingopyxis macrogoltabida</name>
    <name type="common">Sphingomonas macrogoltabidus</name>
    <dbReference type="NCBI Taxonomy" id="33050"/>
    <lineage>
        <taxon>Bacteria</taxon>
        <taxon>Pseudomonadati</taxon>
        <taxon>Pseudomonadota</taxon>
        <taxon>Alphaproteobacteria</taxon>
        <taxon>Sphingomonadales</taxon>
        <taxon>Sphingomonadaceae</taxon>
        <taxon>Sphingopyxis</taxon>
    </lineage>
</organism>
<dbReference type="KEGG" id="smag:AN936_25060"/>
<dbReference type="GeneID" id="39501727"/>